<name>A0A2S7KVN7_9FLAO</name>
<dbReference type="PANTHER" id="PTHR30441:SF8">
    <property type="entry name" value="DUF748 DOMAIN-CONTAINING PROTEIN"/>
    <property type="match status" value="1"/>
</dbReference>
<accession>A0A2S7KVN7</accession>
<reference evidence="2 3" key="1">
    <citation type="submission" date="2016-11" db="EMBL/GenBank/DDBJ databases">
        <title>Trade-off between light-utilization and light-protection in marine flavobacteria.</title>
        <authorList>
            <person name="Kumagai Y."/>
        </authorList>
    </citation>
    <scope>NUCLEOTIDE SEQUENCE [LARGE SCALE GENOMIC DNA]</scope>
    <source>
        <strain evidence="2 3">ATCC 700397</strain>
    </source>
</reference>
<proteinExistence type="predicted"/>
<sequence length="868" mass="96553">MFKIVKWFSITFLVILIAFTSIPFLFKDKIIEMISSSINKNINATVTFKETNLSFFKNFPLASLTVKDVILANKAPFIGDTLFSTKELSMSMKITELFKKPEEAIELKSFSSKNGKINIIFNKDDLGNYDIALKKETANADETAFFSLNIQDYQFENMRFMYLDRSSNMKMKLDSIYHYGKGNFGQEILNLDTKTTAKLSFDYENTNYFNNVDVSLNAILGMDLKNNKFTFKENKGFINQLPLEFSGFVQLVNETQVYDINFKTPTSDFKNLLALLPKQYSGDLKAIKTAGNFDVNGVIKGVLSDDRIPSFDISFVSKNAMFKYDNLPKSVQNIHIDSRIINKTGDVKDTYVNLNQLTFTIDKDVFAANGTIAAITTNAKINLAVKGAINLANIGKVYPVQIQQELAGILNADIATNFDMNSVEKGNYQNIKNAGQLKVTDFKYDGKDVVKPFYIKKTAITFNTNTITLNEFDAKTGDSDISITGNLENFYGFIFKDQELKGNFNLNSNTFKVSDFVAADETTDKKEDVNAIKIPAFLDCKFNATANTVVYDNINLKNVSGTIYIKDETVKLQNLKTDIFGGNISFTGKVSTKGDTSSFSMDLNLKELDIAASFETLDMLKAIAPIAKTIDGKINSTINVAGNLNDDFTPNLKTITGNLLGQLLNTKINASNSKALSLLGDKVAFLDVNKINLDKITGYFAFEKGVVTVKPIPLKYQDIGILIGGKHGFDNTINYDIKFDVPVKYLGTEVTDLIAKLSPKDAEKITTIPVKANLNGSFSSPSFSTNIKDATSSFIKNVVEQQKQRLINTGKDKLINLIGGDTKKDSTNSKDKLINLITGDKKDSTKTTKEDKVKDAIKGLFKKKKDNK</sequence>
<keyword evidence="1" id="KW-0472">Membrane</keyword>
<evidence type="ECO:0000313" key="2">
    <source>
        <dbReference type="EMBL" id="PQB06701.1"/>
    </source>
</evidence>
<organism evidence="2 3">
    <name type="scientific">Polaribacter filamentus</name>
    <dbReference type="NCBI Taxonomy" id="53483"/>
    <lineage>
        <taxon>Bacteria</taxon>
        <taxon>Pseudomonadati</taxon>
        <taxon>Bacteroidota</taxon>
        <taxon>Flavobacteriia</taxon>
        <taxon>Flavobacteriales</taxon>
        <taxon>Flavobacteriaceae</taxon>
    </lineage>
</organism>
<comment type="caution">
    <text evidence="2">The sequence shown here is derived from an EMBL/GenBank/DDBJ whole genome shotgun (WGS) entry which is preliminary data.</text>
</comment>
<dbReference type="GO" id="GO:0090313">
    <property type="term" value="P:regulation of protein targeting to membrane"/>
    <property type="evidence" value="ECO:0007669"/>
    <property type="project" value="TreeGrafter"/>
</dbReference>
<evidence type="ECO:0000313" key="3">
    <source>
        <dbReference type="Proteomes" id="UP000239522"/>
    </source>
</evidence>
<protein>
    <submittedName>
        <fullName evidence="2">Uncharacterized protein</fullName>
    </submittedName>
</protein>
<dbReference type="PANTHER" id="PTHR30441">
    <property type="entry name" value="DUF748 DOMAIN-CONTAINING PROTEIN"/>
    <property type="match status" value="1"/>
</dbReference>
<dbReference type="GO" id="GO:0005886">
    <property type="term" value="C:plasma membrane"/>
    <property type="evidence" value="ECO:0007669"/>
    <property type="project" value="TreeGrafter"/>
</dbReference>
<dbReference type="OrthoDB" id="596403at2"/>
<feature type="transmembrane region" description="Helical" evidence="1">
    <location>
        <begin position="7"/>
        <end position="26"/>
    </location>
</feature>
<keyword evidence="3" id="KW-1185">Reference proteome</keyword>
<evidence type="ECO:0000256" key="1">
    <source>
        <dbReference type="SAM" id="Phobius"/>
    </source>
</evidence>
<dbReference type="EMBL" id="MQUA01000013">
    <property type="protein sequence ID" value="PQB06701.1"/>
    <property type="molecule type" value="Genomic_DNA"/>
</dbReference>
<keyword evidence="1" id="KW-0812">Transmembrane</keyword>
<dbReference type="Proteomes" id="UP000239522">
    <property type="component" value="Unassembled WGS sequence"/>
</dbReference>
<dbReference type="AlphaFoldDB" id="A0A2S7KVN7"/>
<keyword evidence="1" id="KW-1133">Transmembrane helix</keyword>
<dbReference type="InterPro" id="IPR052894">
    <property type="entry name" value="AsmA-related"/>
</dbReference>
<gene>
    <name evidence="2" type="ORF">BST83_05675</name>
</gene>